<keyword evidence="4" id="KW-1185">Reference proteome</keyword>
<dbReference type="EMBL" id="CP107006">
    <property type="protein sequence ID" value="UYQ91183.1"/>
    <property type="molecule type" value="Genomic_DNA"/>
</dbReference>
<dbReference type="SMART" id="SM00060">
    <property type="entry name" value="FN3"/>
    <property type="match status" value="1"/>
</dbReference>
<dbReference type="PROSITE" id="PS51257">
    <property type="entry name" value="PROKAR_LIPOPROTEIN"/>
    <property type="match status" value="1"/>
</dbReference>
<evidence type="ECO:0000256" key="1">
    <source>
        <dbReference type="SAM" id="SignalP"/>
    </source>
</evidence>
<dbReference type="Pfam" id="PF16391">
    <property type="entry name" value="DUF5000"/>
    <property type="match status" value="1"/>
</dbReference>
<proteinExistence type="predicted"/>
<feature type="signal peptide" evidence="1">
    <location>
        <begin position="1"/>
        <end position="19"/>
    </location>
</feature>
<feature type="domain" description="Fibronectin type-III" evidence="2">
    <location>
        <begin position="37"/>
        <end position="117"/>
    </location>
</feature>
<dbReference type="SUPFAM" id="SSF49785">
    <property type="entry name" value="Galactose-binding domain-like"/>
    <property type="match status" value="1"/>
</dbReference>
<evidence type="ECO:0000313" key="4">
    <source>
        <dbReference type="Proteomes" id="UP001162741"/>
    </source>
</evidence>
<evidence type="ECO:0000313" key="3">
    <source>
        <dbReference type="EMBL" id="UYQ91183.1"/>
    </source>
</evidence>
<accession>A0ABY6IVD0</accession>
<evidence type="ECO:0000259" key="2">
    <source>
        <dbReference type="SMART" id="SM00060"/>
    </source>
</evidence>
<dbReference type="Gene3D" id="2.60.40.10">
    <property type="entry name" value="Immunoglobulins"/>
    <property type="match status" value="1"/>
</dbReference>
<dbReference type="InterPro" id="IPR008979">
    <property type="entry name" value="Galactose-bd-like_sf"/>
</dbReference>
<reference evidence="3" key="1">
    <citation type="submission" date="2022-10" db="EMBL/GenBank/DDBJ databases">
        <title>Chitinophaga sp. nov., isolated from soil.</title>
        <authorList>
            <person name="Jeon C.O."/>
        </authorList>
    </citation>
    <scope>NUCLEOTIDE SEQUENCE</scope>
    <source>
        <strain evidence="3">R8</strain>
    </source>
</reference>
<sequence>MKLKIVSALLLLLAVCACDKDADKYRDYLDGQEIVYPGLPNSLTAAPGNYRIQLSWKPGPDPSVMKYRVFWNNGKDSVEVSRGAHTTSDTIEVLVPNLTEYTYSFTIYAYDDKGHRSVPLSAANIKVFGNSYRASLTNRFIVAAKPYELVPEGIRLFFEDADTINTGTRIRYTGNDDATHYSVLKAEENTIVLEDYKSGTPVYYRSSYIPVANAIDTFSVAKGEDSITNILAPLDKSLFSIVRLPNDANPYGGDTDLDNLWDGSVGPQGYPNIWHSNGDRPLPHHFTFDMGRVYPGLALFEITGRDGYHNPVQFEVWGTDNLTNAVTTLPGNNPGWKAEAIAKGWKLLKEVTRPDNGIAPYKVEFDEGLPAVRYIRIRVVKVASNDNAYSNLSELTFWRK</sequence>
<protein>
    <submittedName>
        <fullName evidence="3">DUF4998 domain-containing protein</fullName>
    </submittedName>
</protein>
<organism evidence="3 4">
    <name type="scientific">Chitinophaga horti</name>
    <dbReference type="NCBI Taxonomy" id="2920382"/>
    <lineage>
        <taxon>Bacteria</taxon>
        <taxon>Pseudomonadati</taxon>
        <taxon>Bacteroidota</taxon>
        <taxon>Chitinophagia</taxon>
        <taxon>Chitinophagales</taxon>
        <taxon>Chitinophagaceae</taxon>
        <taxon>Chitinophaga</taxon>
    </lineage>
</organism>
<dbReference type="Pfam" id="PF16389">
    <property type="entry name" value="DUF4998"/>
    <property type="match status" value="1"/>
</dbReference>
<dbReference type="InterPro" id="IPR036116">
    <property type="entry name" value="FN3_sf"/>
</dbReference>
<name>A0ABY6IVD0_9BACT</name>
<dbReference type="Gene3D" id="2.60.120.260">
    <property type="entry name" value="Galactose-binding domain-like"/>
    <property type="match status" value="1"/>
</dbReference>
<dbReference type="InterPro" id="IPR003961">
    <property type="entry name" value="FN3_dom"/>
</dbReference>
<keyword evidence="1" id="KW-0732">Signal</keyword>
<dbReference type="InterPro" id="IPR032164">
    <property type="entry name" value="DUF5000"/>
</dbReference>
<dbReference type="InterPro" id="IPR013783">
    <property type="entry name" value="Ig-like_fold"/>
</dbReference>
<dbReference type="Proteomes" id="UP001162741">
    <property type="component" value="Chromosome"/>
</dbReference>
<feature type="chain" id="PRO_5047390826" evidence="1">
    <location>
        <begin position="20"/>
        <end position="400"/>
    </location>
</feature>
<gene>
    <name evidence="3" type="ORF">MKQ68_13895</name>
</gene>
<dbReference type="CDD" id="cd00063">
    <property type="entry name" value="FN3"/>
    <property type="match status" value="1"/>
</dbReference>
<dbReference type="RefSeq" id="WP_264279659.1">
    <property type="nucleotide sequence ID" value="NZ_CP107006.1"/>
</dbReference>
<dbReference type="SUPFAM" id="SSF49265">
    <property type="entry name" value="Fibronectin type III"/>
    <property type="match status" value="1"/>
</dbReference>